<name>A0A6A6E8T8_9PEZI</name>
<dbReference type="GO" id="GO:0005737">
    <property type="term" value="C:cytoplasm"/>
    <property type="evidence" value="ECO:0007669"/>
    <property type="project" value="TreeGrafter"/>
</dbReference>
<feature type="domain" description="Helicase C-terminal" evidence="5">
    <location>
        <begin position="91"/>
        <end position="232"/>
    </location>
</feature>
<dbReference type="EMBL" id="ML994626">
    <property type="protein sequence ID" value="KAF2187533.1"/>
    <property type="molecule type" value="Genomic_DNA"/>
</dbReference>
<dbReference type="AlphaFoldDB" id="A0A6A6E8T8"/>
<dbReference type="PANTHER" id="PTHR13710:SF154">
    <property type="entry name" value="RECQ HELICASE, PUTATIVE (AFU_ORTHOLOGUE AFUA_6G14720)-RELATED"/>
    <property type="match status" value="1"/>
</dbReference>
<evidence type="ECO:0000313" key="7">
    <source>
        <dbReference type="Proteomes" id="UP000800200"/>
    </source>
</evidence>
<dbReference type="EC" id="5.6.2.4" evidence="3"/>
<keyword evidence="6" id="KW-0378">Hydrolase</keyword>
<evidence type="ECO:0000256" key="1">
    <source>
        <dbReference type="ARBA" id="ARBA00005446"/>
    </source>
</evidence>
<dbReference type="Proteomes" id="UP000800200">
    <property type="component" value="Unassembled WGS sequence"/>
</dbReference>
<comment type="similarity">
    <text evidence="1">Belongs to the helicase family. RecQ subfamily.</text>
</comment>
<evidence type="ECO:0000259" key="4">
    <source>
        <dbReference type="PROSITE" id="PS51192"/>
    </source>
</evidence>
<dbReference type="GO" id="GO:0016787">
    <property type="term" value="F:hydrolase activity"/>
    <property type="evidence" value="ECO:0007669"/>
    <property type="project" value="UniProtKB-KW"/>
</dbReference>
<evidence type="ECO:0000256" key="2">
    <source>
        <dbReference type="ARBA" id="ARBA00034617"/>
    </source>
</evidence>
<dbReference type="Pfam" id="PF00271">
    <property type="entry name" value="Helicase_C"/>
    <property type="match status" value="1"/>
</dbReference>
<feature type="domain" description="Helicase ATP-binding" evidence="4">
    <location>
        <begin position="1"/>
        <end position="64"/>
    </location>
</feature>
<dbReference type="SMART" id="SM00490">
    <property type="entry name" value="HELICc"/>
    <property type="match status" value="1"/>
</dbReference>
<dbReference type="OrthoDB" id="3925403at2759"/>
<organism evidence="6 7">
    <name type="scientific">Zopfia rhizophila CBS 207.26</name>
    <dbReference type="NCBI Taxonomy" id="1314779"/>
    <lineage>
        <taxon>Eukaryota</taxon>
        <taxon>Fungi</taxon>
        <taxon>Dikarya</taxon>
        <taxon>Ascomycota</taxon>
        <taxon>Pezizomycotina</taxon>
        <taxon>Dothideomycetes</taxon>
        <taxon>Dothideomycetes incertae sedis</taxon>
        <taxon>Zopfiaceae</taxon>
        <taxon>Zopfia</taxon>
    </lineage>
</organism>
<dbReference type="GO" id="GO:0009378">
    <property type="term" value="F:four-way junction helicase activity"/>
    <property type="evidence" value="ECO:0007669"/>
    <property type="project" value="TreeGrafter"/>
</dbReference>
<sequence length="248" mass="27915">MGRLDRIVVDECHVVLNSTEGWRSRILALRELFRAETQMVYLTATLRQSEKGEFIRLMGLPGGGTWIRGTTTRPNIRYQVSRYNAEKEEEALTELVGGLKQKYPSGQVIVYCDSVKKTERFAEVLGAVCFHRNVGSSKEKHELVKQLTEGRQQVFTAMNALGLGVDAPTIRAVVHIGKIRKMRHYAQESGRAGRDGTASEAIIMRGHRVDRRGRVYESKFGEDVEEEVAELISGTRCMRISIDQAMNG</sequence>
<evidence type="ECO:0000259" key="5">
    <source>
        <dbReference type="PROSITE" id="PS51194"/>
    </source>
</evidence>
<reference evidence="6" key="1">
    <citation type="journal article" date="2020" name="Stud. Mycol.">
        <title>101 Dothideomycetes genomes: a test case for predicting lifestyles and emergence of pathogens.</title>
        <authorList>
            <person name="Haridas S."/>
            <person name="Albert R."/>
            <person name="Binder M."/>
            <person name="Bloem J."/>
            <person name="Labutti K."/>
            <person name="Salamov A."/>
            <person name="Andreopoulos B."/>
            <person name="Baker S."/>
            <person name="Barry K."/>
            <person name="Bills G."/>
            <person name="Bluhm B."/>
            <person name="Cannon C."/>
            <person name="Castanera R."/>
            <person name="Culley D."/>
            <person name="Daum C."/>
            <person name="Ezra D."/>
            <person name="Gonzalez J."/>
            <person name="Henrissat B."/>
            <person name="Kuo A."/>
            <person name="Liang C."/>
            <person name="Lipzen A."/>
            <person name="Lutzoni F."/>
            <person name="Magnuson J."/>
            <person name="Mondo S."/>
            <person name="Nolan M."/>
            <person name="Ohm R."/>
            <person name="Pangilinan J."/>
            <person name="Park H.-J."/>
            <person name="Ramirez L."/>
            <person name="Alfaro M."/>
            <person name="Sun H."/>
            <person name="Tritt A."/>
            <person name="Yoshinaga Y."/>
            <person name="Zwiers L.-H."/>
            <person name="Turgeon B."/>
            <person name="Goodwin S."/>
            <person name="Spatafora J."/>
            <person name="Crous P."/>
            <person name="Grigoriev I."/>
        </authorList>
    </citation>
    <scope>NUCLEOTIDE SEQUENCE</scope>
    <source>
        <strain evidence="6">CBS 207.26</strain>
    </source>
</reference>
<dbReference type="InterPro" id="IPR001650">
    <property type="entry name" value="Helicase_C-like"/>
</dbReference>
<dbReference type="PROSITE" id="PS51194">
    <property type="entry name" value="HELICASE_CTER"/>
    <property type="match status" value="1"/>
</dbReference>
<dbReference type="Gene3D" id="3.40.50.300">
    <property type="entry name" value="P-loop containing nucleotide triphosphate hydrolases"/>
    <property type="match status" value="2"/>
</dbReference>
<evidence type="ECO:0000256" key="3">
    <source>
        <dbReference type="ARBA" id="ARBA00034808"/>
    </source>
</evidence>
<proteinExistence type="inferred from homology"/>
<dbReference type="PANTHER" id="PTHR13710">
    <property type="entry name" value="DNA HELICASE RECQ FAMILY MEMBER"/>
    <property type="match status" value="1"/>
</dbReference>
<dbReference type="PROSITE" id="PS51192">
    <property type="entry name" value="HELICASE_ATP_BIND_1"/>
    <property type="match status" value="1"/>
</dbReference>
<dbReference type="InterPro" id="IPR027417">
    <property type="entry name" value="P-loop_NTPase"/>
</dbReference>
<keyword evidence="7" id="KW-1185">Reference proteome</keyword>
<accession>A0A6A6E8T8</accession>
<dbReference type="GO" id="GO:0043138">
    <property type="term" value="F:3'-5' DNA helicase activity"/>
    <property type="evidence" value="ECO:0007669"/>
    <property type="project" value="UniProtKB-EC"/>
</dbReference>
<dbReference type="InterPro" id="IPR014001">
    <property type="entry name" value="Helicase_ATP-bd"/>
</dbReference>
<dbReference type="GO" id="GO:0000724">
    <property type="term" value="P:double-strand break repair via homologous recombination"/>
    <property type="evidence" value="ECO:0007669"/>
    <property type="project" value="TreeGrafter"/>
</dbReference>
<evidence type="ECO:0000313" key="6">
    <source>
        <dbReference type="EMBL" id="KAF2187533.1"/>
    </source>
</evidence>
<dbReference type="GO" id="GO:0005694">
    <property type="term" value="C:chromosome"/>
    <property type="evidence" value="ECO:0007669"/>
    <property type="project" value="TreeGrafter"/>
</dbReference>
<protein>
    <recommendedName>
        <fullName evidence="3">DNA 3'-5' helicase</fullName>
        <ecNumber evidence="3">5.6.2.4</ecNumber>
    </recommendedName>
</protein>
<gene>
    <name evidence="6" type="ORF">K469DRAFT_661493</name>
</gene>
<dbReference type="SUPFAM" id="SSF52540">
    <property type="entry name" value="P-loop containing nucleoside triphosphate hydrolases"/>
    <property type="match status" value="1"/>
</dbReference>
<comment type="catalytic activity">
    <reaction evidence="2">
        <text>Couples ATP hydrolysis with the unwinding of duplex DNA by translocating in the 3'-5' direction.</text>
        <dbReference type="EC" id="5.6.2.4"/>
    </reaction>
</comment>